<evidence type="ECO:0000256" key="3">
    <source>
        <dbReference type="ARBA" id="ARBA00022553"/>
    </source>
</evidence>
<name>A0A418N9S3_9FLAO</name>
<dbReference type="Gene3D" id="1.10.287.130">
    <property type="match status" value="1"/>
</dbReference>
<keyword evidence="5" id="KW-0418">Kinase</keyword>
<evidence type="ECO:0000313" key="12">
    <source>
        <dbReference type="Proteomes" id="UP000284189"/>
    </source>
</evidence>
<keyword evidence="6" id="KW-0175">Coiled coil</keyword>
<dbReference type="SMART" id="SM00091">
    <property type="entry name" value="PAS"/>
    <property type="match status" value="3"/>
</dbReference>
<dbReference type="InterPro" id="IPR036097">
    <property type="entry name" value="HisK_dim/P_sf"/>
</dbReference>
<dbReference type="InterPro" id="IPR003594">
    <property type="entry name" value="HATPase_dom"/>
</dbReference>
<keyword evidence="3" id="KW-0597">Phosphoprotein</keyword>
<keyword evidence="4" id="KW-0808">Transferase</keyword>
<evidence type="ECO:0000256" key="1">
    <source>
        <dbReference type="ARBA" id="ARBA00000085"/>
    </source>
</evidence>
<dbReference type="GO" id="GO:0000155">
    <property type="term" value="F:phosphorelay sensor kinase activity"/>
    <property type="evidence" value="ECO:0007669"/>
    <property type="project" value="InterPro"/>
</dbReference>
<feature type="coiled-coil region" evidence="6">
    <location>
        <begin position="506"/>
        <end position="533"/>
    </location>
</feature>
<feature type="domain" description="PAC" evidence="9">
    <location>
        <begin position="212"/>
        <end position="263"/>
    </location>
</feature>
<keyword evidence="13" id="KW-1185">Reference proteome</keyword>
<evidence type="ECO:0000259" key="7">
    <source>
        <dbReference type="PROSITE" id="PS50109"/>
    </source>
</evidence>
<dbReference type="InterPro" id="IPR005467">
    <property type="entry name" value="His_kinase_dom"/>
</dbReference>
<gene>
    <name evidence="10" type="ORF">D2U88_05915</name>
    <name evidence="11" type="ORF">FQ019_05870</name>
</gene>
<evidence type="ECO:0000256" key="6">
    <source>
        <dbReference type="SAM" id="Coils"/>
    </source>
</evidence>
<evidence type="ECO:0000313" key="10">
    <source>
        <dbReference type="EMBL" id="RIV71989.1"/>
    </source>
</evidence>
<dbReference type="PROSITE" id="PS50109">
    <property type="entry name" value="HIS_KIN"/>
    <property type="match status" value="1"/>
</dbReference>
<feature type="domain" description="PAS" evidence="8">
    <location>
        <begin position="165"/>
        <end position="209"/>
    </location>
</feature>
<evidence type="ECO:0000259" key="9">
    <source>
        <dbReference type="PROSITE" id="PS50113"/>
    </source>
</evidence>
<dbReference type="InterPro" id="IPR013655">
    <property type="entry name" value="PAS_fold_3"/>
</dbReference>
<dbReference type="NCBIfam" id="TIGR00229">
    <property type="entry name" value="sensory_box"/>
    <property type="match status" value="3"/>
</dbReference>
<dbReference type="InterPro" id="IPR035965">
    <property type="entry name" value="PAS-like_dom_sf"/>
</dbReference>
<dbReference type="Pfam" id="PF02518">
    <property type="entry name" value="HATPase_c"/>
    <property type="match status" value="1"/>
</dbReference>
<dbReference type="EMBL" id="QXFJ01000015">
    <property type="protein sequence ID" value="RIV71989.1"/>
    <property type="molecule type" value="Genomic_DNA"/>
</dbReference>
<evidence type="ECO:0000313" key="13">
    <source>
        <dbReference type="Proteomes" id="UP000321528"/>
    </source>
</evidence>
<dbReference type="InterPro" id="IPR036890">
    <property type="entry name" value="HATPase_C_sf"/>
</dbReference>
<proteinExistence type="predicted"/>
<dbReference type="AlphaFoldDB" id="A0A418N9S3"/>
<dbReference type="Proteomes" id="UP000321528">
    <property type="component" value="Unassembled WGS sequence"/>
</dbReference>
<dbReference type="RefSeq" id="WP_119639378.1">
    <property type="nucleotide sequence ID" value="NZ_QXFJ01000015.1"/>
</dbReference>
<dbReference type="OrthoDB" id="1419493at2"/>
<dbReference type="InterPro" id="IPR000700">
    <property type="entry name" value="PAS-assoc_C"/>
</dbReference>
<evidence type="ECO:0000313" key="11">
    <source>
        <dbReference type="EMBL" id="TXK03756.1"/>
    </source>
</evidence>
<evidence type="ECO:0000259" key="8">
    <source>
        <dbReference type="PROSITE" id="PS50112"/>
    </source>
</evidence>
<evidence type="ECO:0000256" key="2">
    <source>
        <dbReference type="ARBA" id="ARBA00012438"/>
    </source>
</evidence>
<dbReference type="PRINTS" id="PR00344">
    <property type="entry name" value="BCTRLSENSOR"/>
</dbReference>
<dbReference type="PANTHER" id="PTHR43304">
    <property type="entry name" value="PHYTOCHROME-LIKE PROTEIN CPH1"/>
    <property type="match status" value="1"/>
</dbReference>
<evidence type="ECO:0000256" key="4">
    <source>
        <dbReference type="ARBA" id="ARBA00022679"/>
    </source>
</evidence>
<feature type="domain" description="PAC" evidence="9">
    <location>
        <begin position="338"/>
        <end position="390"/>
    </location>
</feature>
<protein>
    <recommendedName>
        <fullName evidence="2">histidine kinase</fullName>
        <ecNumber evidence="2">2.7.13.3</ecNumber>
    </recommendedName>
</protein>
<dbReference type="Pfam" id="PF13426">
    <property type="entry name" value="PAS_9"/>
    <property type="match status" value="1"/>
</dbReference>
<feature type="domain" description="Histidine kinase" evidence="7">
    <location>
        <begin position="536"/>
        <end position="747"/>
    </location>
</feature>
<evidence type="ECO:0000256" key="5">
    <source>
        <dbReference type="ARBA" id="ARBA00022777"/>
    </source>
</evidence>
<dbReference type="PANTHER" id="PTHR43304:SF1">
    <property type="entry name" value="PAC DOMAIN-CONTAINING PROTEIN"/>
    <property type="match status" value="1"/>
</dbReference>
<accession>A0A418N9S3</accession>
<dbReference type="PROSITE" id="PS50113">
    <property type="entry name" value="PAC"/>
    <property type="match status" value="3"/>
</dbReference>
<dbReference type="SMART" id="SM00387">
    <property type="entry name" value="HATPase_c"/>
    <property type="match status" value="1"/>
</dbReference>
<dbReference type="SUPFAM" id="SSF55785">
    <property type="entry name" value="PYP-like sensor domain (PAS domain)"/>
    <property type="match status" value="4"/>
</dbReference>
<dbReference type="Proteomes" id="UP000284189">
    <property type="component" value="Unassembled WGS sequence"/>
</dbReference>
<dbReference type="InterPro" id="IPR001610">
    <property type="entry name" value="PAC"/>
</dbReference>
<dbReference type="InterPro" id="IPR000014">
    <property type="entry name" value="PAS"/>
</dbReference>
<dbReference type="InterPro" id="IPR004358">
    <property type="entry name" value="Sig_transdc_His_kin-like_C"/>
</dbReference>
<dbReference type="Gene3D" id="3.30.565.10">
    <property type="entry name" value="Histidine kinase-like ATPase, C-terminal domain"/>
    <property type="match status" value="1"/>
</dbReference>
<dbReference type="SUPFAM" id="SSF55874">
    <property type="entry name" value="ATPase domain of HSP90 chaperone/DNA topoisomerase II/histidine kinase"/>
    <property type="match status" value="1"/>
</dbReference>
<feature type="domain" description="PAS" evidence="8">
    <location>
        <begin position="384"/>
        <end position="437"/>
    </location>
</feature>
<comment type="caution">
    <text evidence="10">The sequence shown here is derived from an EMBL/GenBank/DDBJ whole genome shotgun (WGS) entry which is preliminary data.</text>
</comment>
<dbReference type="Gene3D" id="2.10.70.100">
    <property type="match status" value="2"/>
</dbReference>
<organism evidence="10 12">
    <name type="scientific">Flagellimonas aequoris</name>
    <dbReference type="NCBI Taxonomy" id="2306997"/>
    <lineage>
        <taxon>Bacteria</taxon>
        <taxon>Pseudomonadati</taxon>
        <taxon>Bacteroidota</taxon>
        <taxon>Flavobacteriia</taxon>
        <taxon>Flavobacteriales</taxon>
        <taxon>Flavobacteriaceae</taxon>
        <taxon>Flagellimonas</taxon>
    </lineage>
</organism>
<dbReference type="SMART" id="SM00086">
    <property type="entry name" value="PAC"/>
    <property type="match status" value="4"/>
</dbReference>
<dbReference type="CDD" id="cd00130">
    <property type="entry name" value="PAS"/>
    <property type="match status" value="3"/>
</dbReference>
<dbReference type="EMBL" id="VNWL01000014">
    <property type="protein sequence ID" value="TXK03756.1"/>
    <property type="molecule type" value="Genomic_DNA"/>
</dbReference>
<feature type="domain" description="PAS" evidence="8">
    <location>
        <begin position="291"/>
        <end position="335"/>
    </location>
</feature>
<dbReference type="PROSITE" id="PS50112">
    <property type="entry name" value="PAS"/>
    <property type="match status" value="3"/>
</dbReference>
<reference evidence="11 13" key="2">
    <citation type="submission" date="2019-07" db="EMBL/GenBank/DDBJ databases">
        <title>Draft genome of two Muricauda strains isolated from deep sea.</title>
        <authorList>
            <person name="Sun C."/>
        </authorList>
    </citation>
    <scope>NUCLEOTIDE SEQUENCE [LARGE SCALE GENOMIC DNA]</scope>
    <source>
        <strain evidence="11 13">NH166</strain>
    </source>
</reference>
<feature type="domain" description="PAC" evidence="9">
    <location>
        <begin position="86"/>
        <end position="137"/>
    </location>
</feature>
<dbReference type="InterPro" id="IPR052162">
    <property type="entry name" value="Sensor_kinase/Photoreceptor"/>
</dbReference>
<sequence>MKHKDIEDIKIKQILNHTANAAQIGVYEFDIVNQELYWNDTIKKIVEVPNDFEPTFESGLHFYKEGDCRKKAEQALENAIHKGEPHDFDVEMVTAKGNQRFVRKIGYPEFEDGTCVKIVGILVDISDRKKAEFELAKKNQQLNNAEKMAKIGNWNWSTVTGELTWSENLYEIYGHSKNEPISYEVYLNYIHQDDRNLVEQKILKALETGTYDDLIYRIQHRDGTIKIIKSMGIVKTDLGKTVEMFGTCQDISEQVNKEQELVQKNQQLTFAEEMAQIGYWEWDILNDHLIWSDTMYRIFGLEIGSPLGFENVVAAIHPDDRDDFRANAEEFISEKRFRKFMHRIVHKNGTIRTVELFGELIMDGSGNVIKMVGITQDITEQRMSEIKFRGLLDSAPDSMVIVDQKGTIHLINKQAEKMFGYTSSELKEKHVSMLVPERLWDTMEFYAIAFFKDPKHTGLPDNLDFFVHNKSGFQIPVQVTLSPLETPEGLLVSIAIRDITTLKQAAHRIMETNKSLKESAKRLKAQNRQLAEFNHITSHNLRSPVSNLSTLLSLYKTEDDAEMKEELIEKIETVTHHLTWTLDTLVESLMIKNAEQIPVEKISFEDILSKTKEMLAAQILKSGANITSDFTDAPFAMYNKVYLESIFLNMVSNSLKYSSENRTPEIFIHSKVENGKTKLEFRDNGLGINLKKNGHKLFGFNKVFHRHKDAKGVGLFLTKAQVDAMGGSIWAESEEGVGTSFFINLNN</sequence>
<comment type="catalytic activity">
    <reaction evidence="1">
        <text>ATP + protein L-histidine = ADP + protein N-phospho-L-histidine.</text>
        <dbReference type="EC" id="2.7.13.3"/>
    </reaction>
</comment>
<dbReference type="SUPFAM" id="SSF47384">
    <property type="entry name" value="Homodimeric domain of signal transducing histidine kinase"/>
    <property type="match status" value="1"/>
</dbReference>
<dbReference type="EC" id="2.7.13.3" evidence="2"/>
<dbReference type="Pfam" id="PF08447">
    <property type="entry name" value="PAS_3"/>
    <property type="match status" value="3"/>
</dbReference>
<reference evidence="10 12" key="1">
    <citation type="submission" date="2018-08" db="EMBL/GenBank/DDBJ databases">
        <title>Proposal of Muricauda 72 sp.nov. and Muricauda NH166 sp.nov., isolated from seawater.</title>
        <authorList>
            <person name="Cheng H."/>
            <person name="Wu Y.-H."/>
            <person name="Guo L.-L."/>
            <person name="Xu X.-W."/>
        </authorList>
    </citation>
    <scope>NUCLEOTIDE SEQUENCE [LARGE SCALE GENOMIC DNA]</scope>
    <source>
        <strain evidence="10 12">NH166</strain>
    </source>
</reference>
<dbReference type="Gene3D" id="3.30.450.20">
    <property type="entry name" value="PAS domain"/>
    <property type="match status" value="4"/>
</dbReference>